<protein>
    <recommendedName>
        <fullName evidence="5">DUF4179 domain-containing protein</fullName>
    </recommendedName>
</protein>
<evidence type="ECO:0000259" key="2">
    <source>
        <dbReference type="Pfam" id="PF18705"/>
    </source>
</evidence>
<feature type="domain" description="DUF4179" evidence="1">
    <location>
        <begin position="35"/>
        <end position="122"/>
    </location>
</feature>
<dbReference type="Pfam" id="PF13786">
    <property type="entry name" value="DUF4179"/>
    <property type="match status" value="1"/>
</dbReference>
<evidence type="ECO:0008006" key="5">
    <source>
        <dbReference type="Google" id="ProtNLM"/>
    </source>
</evidence>
<evidence type="ECO:0000313" key="3">
    <source>
        <dbReference type="EMBL" id="KON84866.1"/>
    </source>
</evidence>
<comment type="caution">
    <text evidence="3">The sequence shown here is derived from an EMBL/GenBank/DDBJ whole genome shotgun (WGS) entry which is preliminary data.</text>
</comment>
<dbReference type="EMBL" id="LGUE01000004">
    <property type="protein sequence ID" value="KON84866.1"/>
    <property type="molecule type" value="Genomic_DNA"/>
</dbReference>
<gene>
    <name evidence="3" type="ORF">AF331_12730</name>
</gene>
<proteinExistence type="predicted"/>
<dbReference type="Proteomes" id="UP000037405">
    <property type="component" value="Unassembled WGS sequence"/>
</dbReference>
<name>A0A0M0G5Z8_9BACI</name>
<dbReference type="AlphaFoldDB" id="A0A0M0G5Z8"/>
<keyword evidence="4" id="KW-1185">Reference proteome</keyword>
<accession>A0A0M0G5Z8</accession>
<dbReference type="Pfam" id="PF18705">
    <property type="entry name" value="DUF5643"/>
    <property type="match status" value="1"/>
</dbReference>
<evidence type="ECO:0000259" key="1">
    <source>
        <dbReference type="Pfam" id="PF13786"/>
    </source>
</evidence>
<dbReference type="RefSeq" id="WP_053428465.1">
    <property type="nucleotide sequence ID" value="NZ_LGUE01000004.1"/>
</dbReference>
<dbReference type="Gene3D" id="2.60.40.1640">
    <property type="entry name" value="Conserved domain protein"/>
    <property type="match status" value="1"/>
</dbReference>
<dbReference type="PATRIC" id="fig|189381.12.peg.2588"/>
<dbReference type="STRING" id="189381.GCA_900166615_01354"/>
<reference evidence="4" key="1">
    <citation type="submission" date="2015-07" db="EMBL/GenBank/DDBJ databases">
        <title>Fjat-14235 jcm11544.</title>
        <authorList>
            <person name="Liu B."/>
            <person name="Wang J."/>
            <person name="Zhu Y."/>
            <person name="Liu G."/>
            <person name="Chen Q."/>
            <person name="Chen Z."/>
            <person name="Lan J."/>
            <person name="Che J."/>
            <person name="Ge C."/>
            <person name="Shi H."/>
            <person name="Pan Z."/>
            <person name="Liu X."/>
        </authorList>
    </citation>
    <scope>NUCLEOTIDE SEQUENCE [LARGE SCALE GENOMIC DNA]</scope>
    <source>
        <strain evidence="4">JCM 11544</strain>
    </source>
</reference>
<dbReference type="InterPro" id="IPR040680">
    <property type="entry name" value="DUF5643"/>
</dbReference>
<dbReference type="Gene3D" id="2.60.40.1630">
    <property type="entry name" value="bacillus anthracis domain"/>
    <property type="match status" value="1"/>
</dbReference>
<organism evidence="3 4">
    <name type="scientific">Rossellomorea marisflavi</name>
    <dbReference type="NCBI Taxonomy" id="189381"/>
    <lineage>
        <taxon>Bacteria</taxon>
        <taxon>Bacillati</taxon>
        <taxon>Bacillota</taxon>
        <taxon>Bacilli</taxon>
        <taxon>Bacillales</taxon>
        <taxon>Bacillaceae</taxon>
        <taxon>Rossellomorea</taxon>
    </lineage>
</organism>
<dbReference type="OrthoDB" id="2446801at2"/>
<dbReference type="InterPro" id="IPR025436">
    <property type="entry name" value="DUF4179"/>
</dbReference>
<evidence type="ECO:0000313" key="4">
    <source>
        <dbReference type="Proteomes" id="UP000037405"/>
    </source>
</evidence>
<feature type="domain" description="DUF5643" evidence="2">
    <location>
        <begin position="215"/>
        <end position="328"/>
    </location>
</feature>
<sequence length="340" mass="37833">MNKDLFENISVPVEKLVAREKEAMMQAKRKRKVRKATMRSLMVACGICLSLLGSGFVSTGMAEALSSIPLLSPIYKDFRDIASDKIEQDHLATPIDKQDSHNGLTMTVKEAAYDGNRLIVTVVYTGSKGVTLKEEKAGRQEITINGQPIKPAIGSTGQDDIKPNTIIEHHQYTLSNLDEYGDAIDIEVQGDNLFGYEGQWNVAFPLEKIKRDVTAFSPDATAKTENGMYAITADNVTFSPLSTRIDLSVDYPAELDENDRWPWFEYTVVDDQGRVYNGMKLQTGMADGTNGHHMVLTLPPMDEVPGSLTLMPSEQNRDVYDLELDELELLIPLKNLKSQN</sequence>